<reference evidence="2" key="1">
    <citation type="journal article" date="2023" name="Nat. Plants">
        <title>Single-cell RNA sequencing provides a high-resolution roadmap for understanding the multicellular compartmentation of specialized metabolism.</title>
        <authorList>
            <person name="Sun S."/>
            <person name="Shen X."/>
            <person name="Li Y."/>
            <person name="Li Y."/>
            <person name="Wang S."/>
            <person name="Li R."/>
            <person name="Zhang H."/>
            <person name="Shen G."/>
            <person name="Guo B."/>
            <person name="Wei J."/>
            <person name="Xu J."/>
            <person name="St-Pierre B."/>
            <person name="Chen S."/>
            <person name="Sun C."/>
        </authorList>
    </citation>
    <scope>NUCLEOTIDE SEQUENCE [LARGE SCALE GENOMIC DNA]</scope>
</reference>
<protein>
    <submittedName>
        <fullName evidence="1">Uncharacterized protein</fullName>
    </submittedName>
</protein>
<name>A0ACB9ZWV9_CATRO</name>
<gene>
    <name evidence="1" type="ORF">M9H77_29844</name>
</gene>
<proteinExistence type="predicted"/>
<keyword evidence="2" id="KW-1185">Reference proteome</keyword>
<dbReference type="EMBL" id="CM044707">
    <property type="protein sequence ID" value="KAI5652657.1"/>
    <property type="molecule type" value="Genomic_DNA"/>
</dbReference>
<organism evidence="1 2">
    <name type="scientific">Catharanthus roseus</name>
    <name type="common">Madagascar periwinkle</name>
    <name type="synonym">Vinca rosea</name>
    <dbReference type="NCBI Taxonomy" id="4058"/>
    <lineage>
        <taxon>Eukaryota</taxon>
        <taxon>Viridiplantae</taxon>
        <taxon>Streptophyta</taxon>
        <taxon>Embryophyta</taxon>
        <taxon>Tracheophyta</taxon>
        <taxon>Spermatophyta</taxon>
        <taxon>Magnoliopsida</taxon>
        <taxon>eudicotyledons</taxon>
        <taxon>Gunneridae</taxon>
        <taxon>Pentapetalae</taxon>
        <taxon>asterids</taxon>
        <taxon>lamiids</taxon>
        <taxon>Gentianales</taxon>
        <taxon>Apocynaceae</taxon>
        <taxon>Rauvolfioideae</taxon>
        <taxon>Vinceae</taxon>
        <taxon>Catharanthinae</taxon>
        <taxon>Catharanthus</taxon>
    </lineage>
</organism>
<evidence type="ECO:0000313" key="2">
    <source>
        <dbReference type="Proteomes" id="UP001060085"/>
    </source>
</evidence>
<accession>A0ACB9ZWV9</accession>
<comment type="caution">
    <text evidence="1">The sequence shown here is derived from an EMBL/GenBank/DDBJ whole genome shotgun (WGS) entry which is preliminary data.</text>
</comment>
<dbReference type="Proteomes" id="UP001060085">
    <property type="component" value="Linkage Group LG07"/>
</dbReference>
<sequence length="127" mass="14052">MKNKCFKRIKDEKNVNMVKEEPKTNSESSALSSSTPVLPIISETPDPILDGSDAEEEYPEAQAQGLRDYQLTRDRVRRVPKDHPRGLPVTLVTAEADSEGAISDLPVTYSRRLDTALPLLGDCLSAR</sequence>
<evidence type="ECO:0000313" key="1">
    <source>
        <dbReference type="EMBL" id="KAI5652657.1"/>
    </source>
</evidence>